<protein>
    <submittedName>
        <fullName evidence="2">SusD/RagB family nutrient-binding outer membrane lipoprotein</fullName>
    </submittedName>
</protein>
<dbReference type="RefSeq" id="WP_136901498.1">
    <property type="nucleotide sequence ID" value="NZ_SUME01000004.1"/>
</dbReference>
<comment type="caution">
    <text evidence="2">The sequence shown here is derived from an EMBL/GenBank/DDBJ whole genome shotgun (WGS) entry which is preliminary data.</text>
</comment>
<gene>
    <name evidence="2" type="ORF">FAZ15_11725</name>
</gene>
<keyword evidence="1" id="KW-0732">Signal</keyword>
<dbReference type="PROSITE" id="PS51257">
    <property type="entry name" value="PROKAR_LIPOPROTEIN"/>
    <property type="match status" value="1"/>
</dbReference>
<reference evidence="2 3" key="1">
    <citation type="submission" date="2019-04" db="EMBL/GenBank/DDBJ databases">
        <title>Sphingobacterium olei sp. nov., isolated from oil-contaminated soil.</title>
        <authorList>
            <person name="Liu B."/>
        </authorList>
    </citation>
    <scope>NUCLEOTIDE SEQUENCE [LARGE SCALE GENOMIC DNA]</scope>
    <source>
        <strain evidence="2 3">HAL-9</strain>
    </source>
</reference>
<evidence type="ECO:0000256" key="1">
    <source>
        <dbReference type="SAM" id="SignalP"/>
    </source>
</evidence>
<proteinExistence type="predicted"/>
<name>A0A4U0PDB2_9SPHI</name>
<evidence type="ECO:0000313" key="2">
    <source>
        <dbReference type="EMBL" id="TJZ60654.1"/>
    </source>
</evidence>
<evidence type="ECO:0000313" key="3">
    <source>
        <dbReference type="Proteomes" id="UP000306808"/>
    </source>
</evidence>
<accession>A0A4U0PDB2</accession>
<keyword evidence="3" id="KW-1185">Reference proteome</keyword>
<dbReference type="Gene3D" id="1.25.40.390">
    <property type="match status" value="1"/>
</dbReference>
<organism evidence="2 3">
    <name type="scientific">Sphingobacterium olei</name>
    <dbReference type="NCBI Taxonomy" id="2571155"/>
    <lineage>
        <taxon>Bacteria</taxon>
        <taxon>Pseudomonadati</taxon>
        <taxon>Bacteroidota</taxon>
        <taxon>Sphingobacteriia</taxon>
        <taxon>Sphingobacteriales</taxon>
        <taxon>Sphingobacteriaceae</taxon>
        <taxon>Sphingobacterium</taxon>
    </lineage>
</organism>
<dbReference type="AlphaFoldDB" id="A0A4U0PDB2"/>
<keyword evidence="2" id="KW-0449">Lipoprotein</keyword>
<sequence length="535" mass="61680">MKKRNRYIGWLLVCTLIVSVVASCSKSAFDENYYNPEKSVTADIPRLFSGLLYNHNRQNANTIFPRYWNLFVFQIPMIGTYTQTYGYFNVNNRYDQQTNYTQLRWTYYYTTPLASFREMEKTYDNMSDDEKKNYEIFMETGRIFFYDQTIQMVDMWGDIPFSEAGKLVYTGGSIENAKYDDQREIYDFILADLKRISDYLNSASIPSLYKNMFGSADLLNRGELEDWKVYANSLRLRLAMRISYVDENKAKSIASEILSDPAKYPVVTSNNNSVKIDARGDQLRSVIGVDGIKGTLEGTDMNVAPGYMVNEIMAPANDPRLRAMLAPNINGEYVGMDLTKTSTEQTDDVRDNLVSRLDSGTYSRNDKFPGIIITAAEVSFLKAEAAERWGIGNAKDEYEKGVRQAIDFLFYINELNDNADNTSFIPETKPTEAELSSYLNHALIKYDGTLEQKMEKIGIQKWINFGFIQATHAWAEYRRTKYPQLIFGRDNASTQSPLPPNRLLYPENERNYNSANYNVVKDKDKIDTKIFWDVR</sequence>
<feature type="signal peptide" evidence="1">
    <location>
        <begin position="1"/>
        <end position="22"/>
    </location>
</feature>
<dbReference type="SUPFAM" id="SSF48452">
    <property type="entry name" value="TPR-like"/>
    <property type="match status" value="1"/>
</dbReference>
<dbReference type="OrthoDB" id="9766256at2"/>
<dbReference type="Proteomes" id="UP000306808">
    <property type="component" value="Unassembled WGS sequence"/>
</dbReference>
<dbReference type="InterPro" id="IPR041662">
    <property type="entry name" value="SusD-like_2"/>
</dbReference>
<dbReference type="InterPro" id="IPR011990">
    <property type="entry name" value="TPR-like_helical_dom_sf"/>
</dbReference>
<dbReference type="EMBL" id="SUME01000004">
    <property type="protein sequence ID" value="TJZ60654.1"/>
    <property type="molecule type" value="Genomic_DNA"/>
</dbReference>
<dbReference type="Pfam" id="PF12771">
    <property type="entry name" value="SusD-like_2"/>
    <property type="match status" value="1"/>
</dbReference>
<feature type="chain" id="PRO_5020867260" evidence="1">
    <location>
        <begin position="23"/>
        <end position="535"/>
    </location>
</feature>